<dbReference type="AlphaFoldDB" id="C7P7D4"/>
<dbReference type="PROSITE" id="PS50110">
    <property type="entry name" value="RESPONSE_REGULATORY"/>
    <property type="match status" value="1"/>
</dbReference>
<dbReference type="RefSeq" id="WP_015791203.1">
    <property type="nucleotide sequence ID" value="NC_013156.1"/>
</dbReference>
<dbReference type="Gene3D" id="3.40.50.2300">
    <property type="match status" value="1"/>
</dbReference>
<sequence>MTKILVVEDEEDILNLIKIILDMEGYLTILAKDGEEGIKALEDNEDISLIILDIRMPNMNGWEFLKIIKSSDKWKNIPVIVLTAYTQVSDIEKARSMGVEGYIAKPFSREELIRKIKDII</sequence>
<dbReference type="PANTHER" id="PTHR44591:SF3">
    <property type="entry name" value="RESPONSE REGULATORY DOMAIN-CONTAINING PROTEIN"/>
    <property type="match status" value="1"/>
</dbReference>
<dbReference type="InterPro" id="IPR001789">
    <property type="entry name" value="Sig_transdc_resp-reg_receiver"/>
</dbReference>
<dbReference type="eggNOG" id="arCOG02595">
    <property type="taxonomic scope" value="Archaea"/>
</dbReference>
<dbReference type="SMART" id="SM00448">
    <property type="entry name" value="REC"/>
    <property type="match status" value="1"/>
</dbReference>
<reference evidence="8" key="1">
    <citation type="submission" date="2009-08" db="EMBL/GenBank/DDBJ databases">
        <title>Complete sequence of chromosome of Methanocaldococcus fervens AG86.</title>
        <authorList>
            <consortium name="US DOE Joint Genome Institute"/>
            <person name="Lucas S."/>
            <person name="Copeland A."/>
            <person name="Lapidus A."/>
            <person name="Glavina del Rio T."/>
            <person name="Tice H."/>
            <person name="Bruce D."/>
            <person name="Goodwin L."/>
            <person name="Pitluck S."/>
            <person name="Chertkov O."/>
            <person name="Detter J.C."/>
            <person name="Han C."/>
            <person name="Tapia R."/>
            <person name="Larimer F."/>
            <person name="Land M."/>
            <person name="Hauser L."/>
            <person name="Kyrpides N."/>
            <person name="Ovchinnikova G."/>
            <person name="Lupa-Sieprawska M."/>
            <person name="Whitman W.B."/>
        </authorList>
    </citation>
    <scope>NUCLEOTIDE SEQUENCE [LARGE SCALE GENOMIC DNA]</scope>
    <source>
        <strain evidence="8">AG86</strain>
    </source>
</reference>
<evidence type="ECO:0000256" key="5">
    <source>
        <dbReference type="ARBA" id="ARBA00023163"/>
    </source>
</evidence>
<evidence type="ECO:0000256" key="1">
    <source>
        <dbReference type="ARBA" id="ARBA00022553"/>
    </source>
</evidence>
<dbReference type="InterPro" id="IPR011006">
    <property type="entry name" value="CheY-like_superfamily"/>
</dbReference>
<dbReference type="GO" id="GO:0000160">
    <property type="term" value="P:phosphorelay signal transduction system"/>
    <property type="evidence" value="ECO:0007669"/>
    <property type="project" value="UniProtKB-KW"/>
</dbReference>
<dbReference type="Proteomes" id="UP000001495">
    <property type="component" value="Chromosome"/>
</dbReference>
<dbReference type="PANTHER" id="PTHR44591">
    <property type="entry name" value="STRESS RESPONSE REGULATOR PROTEIN 1"/>
    <property type="match status" value="1"/>
</dbReference>
<evidence type="ECO:0000313" key="8">
    <source>
        <dbReference type="EMBL" id="ACV24466.1"/>
    </source>
</evidence>
<dbReference type="HOGENOM" id="CLU_000445_69_17_2"/>
<dbReference type="FunFam" id="3.40.50.2300:FF:000001">
    <property type="entry name" value="DNA-binding response regulator PhoB"/>
    <property type="match status" value="1"/>
</dbReference>
<feature type="modified residue" description="4-aspartylphosphate" evidence="6">
    <location>
        <position position="53"/>
    </location>
</feature>
<keyword evidence="2" id="KW-0902">Two-component regulatory system</keyword>
<keyword evidence="1 6" id="KW-0597">Phosphoprotein</keyword>
<dbReference type="KEGG" id="mfe:Mefer_0647"/>
<gene>
    <name evidence="8" type="ordered locus">Mefer_0647</name>
</gene>
<dbReference type="EMBL" id="CP001696">
    <property type="protein sequence ID" value="ACV24466.1"/>
    <property type="molecule type" value="Genomic_DNA"/>
</dbReference>
<dbReference type="Pfam" id="PF00072">
    <property type="entry name" value="Response_reg"/>
    <property type="match status" value="1"/>
</dbReference>
<protein>
    <submittedName>
        <fullName evidence="8">Response regulator receiver protein</fullName>
    </submittedName>
</protein>
<evidence type="ECO:0000259" key="7">
    <source>
        <dbReference type="PROSITE" id="PS50110"/>
    </source>
</evidence>
<evidence type="ECO:0000256" key="3">
    <source>
        <dbReference type="ARBA" id="ARBA00023015"/>
    </source>
</evidence>
<evidence type="ECO:0000256" key="6">
    <source>
        <dbReference type="PROSITE-ProRule" id="PRU00169"/>
    </source>
</evidence>
<organism evidence="8 9">
    <name type="scientific">Methanocaldococcus fervens (strain DSM 4213 / JCM 15782 / AG86)</name>
    <name type="common">Methanococcus fervens</name>
    <dbReference type="NCBI Taxonomy" id="573064"/>
    <lineage>
        <taxon>Archaea</taxon>
        <taxon>Methanobacteriati</taxon>
        <taxon>Methanobacteriota</taxon>
        <taxon>Methanomada group</taxon>
        <taxon>Methanococci</taxon>
        <taxon>Methanococcales</taxon>
        <taxon>Methanocaldococcaceae</taxon>
        <taxon>Methanocaldococcus</taxon>
    </lineage>
</organism>
<accession>C7P7D4</accession>
<dbReference type="InterPro" id="IPR050595">
    <property type="entry name" value="Bact_response_regulator"/>
</dbReference>
<feature type="domain" description="Response regulatory" evidence="7">
    <location>
        <begin position="3"/>
        <end position="120"/>
    </location>
</feature>
<dbReference type="GO" id="GO:0003677">
    <property type="term" value="F:DNA binding"/>
    <property type="evidence" value="ECO:0007669"/>
    <property type="project" value="UniProtKB-KW"/>
</dbReference>
<dbReference type="SUPFAM" id="SSF52172">
    <property type="entry name" value="CheY-like"/>
    <property type="match status" value="1"/>
</dbReference>
<proteinExistence type="predicted"/>
<evidence type="ECO:0000313" key="9">
    <source>
        <dbReference type="Proteomes" id="UP000001495"/>
    </source>
</evidence>
<keyword evidence="4" id="KW-0238">DNA-binding</keyword>
<keyword evidence="5" id="KW-0804">Transcription</keyword>
<dbReference type="OrthoDB" id="9652at2157"/>
<dbReference type="STRING" id="573064.Mefer_0647"/>
<keyword evidence="3" id="KW-0805">Transcription regulation</keyword>
<keyword evidence="9" id="KW-1185">Reference proteome</keyword>
<dbReference type="GeneID" id="8365322"/>
<evidence type="ECO:0000256" key="4">
    <source>
        <dbReference type="ARBA" id="ARBA00023125"/>
    </source>
</evidence>
<name>C7P7D4_METFA</name>
<evidence type="ECO:0000256" key="2">
    <source>
        <dbReference type="ARBA" id="ARBA00023012"/>
    </source>
</evidence>